<dbReference type="EMBL" id="LN649230">
    <property type="protein sequence ID" value="CEI63421.1"/>
    <property type="molecule type" value="Genomic_DNA"/>
</dbReference>
<organism evidence="1 2">
    <name type="scientific">Fusarium venenatum</name>
    <dbReference type="NCBI Taxonomy" id="56646"/>
    <lineage>
        <taxon>Eukaryota</taxon>
        <taxon>Fungi</taxon>
        <taxon>Dikarya</taxon>
        <taxon>Ascomycota</taxon>
        <taxon>Pezizomycotina</taxon>
        <taxon>Sordariomycetes</taxon>
        <taxon>Hypocreomycetidae</taxon>
        <taxon>Hypocreales</taxon>
        <taxon>Nectriaceae</taxon>
        <taxon>Fusarium</taxon>
    </lineage>
</organism>
<proteinExistence type="predicted"/>
<sequence>MPSFLSILFGGSCGMPCRFDSSPKLLKLSANRDKTSEEWEKTGFALANFDRLKIGEPWWDYISRQVGVKPSNWCLQRFTESMQTVAFAAVKTEEPLITGYDWSSLSEGTVVGAGGSSGHDAACLPRPFLNLRIIV</sequence>
<evidence type="ECO:0000313" key="1">
    <source>
        <dbReference type="EMBL" id="CEI63421.1"/>
    </source>
</evidence>
<keyword evidence="2" id="KW-1185">Reference proteome</keyword>
<dbReference type="Gene3D" id="3.40.50.150">
    <property type="entry name" value="Vaccinia Virus protein VP39"/>
    <property type="match status" value="1"/>
</dbReference>
<protein>
    <submittedName>
        <fullName evidence="1">Uncharacterized protein</fullName>
    </submittedName>
</protein>
<dbReference type="STRING" id="56646.A0A2L2TDB8"/>
<dbReference type="Proteomes" id="UP000245910">
    <property type="component" value="Chromosome II"/>
</dbReference>
<reference evidence="2" key="1">
    <citation type="submission" date="2014-10" db="EMBL/GenBank/DDBJ databases">
        <authorList>
            <person name="King R."/>
        </authorList>
    </citation>
    <scope>NUCLEOTIDE SEQUENCE [LARGE SCALE GENOMIC DNA]</scope>
    <source>
        <strain evidence="2">A3/5</strain>
    </source>
</reference>
<accession>A0A2L2TDB8</accession>
<dbReference type="InterPro" id="IPR029063">
    <property type="entry name" value="SAM-dependent_MTases_sf"/>
</dbReference>
<evidence type="ECO:0000313" key="2">
    <source>
        <dbReference type="Proteomes" id="UP000245910"/>
    </source>
</evidence>
<dbReference type="AlphaFoldDB" id="A0A2L2TDB8"/>
<name>A0A2L2TDB8_9HYPO</name>